<keyword evidence="3" id="KW-0378">Hydrolase</keyword>
<dbReference type="InterPro" id="IPR051333">
    <property type="entry name" value="CLIP_Serine_Protease"/>
</dbReference>
<dbReference type="Gene3D" id="2.40.10.10">
    <property type="entry name" value="Trypsin-like serine proteases"/>
    <property type="match status" value="1"/>
</dbReference>
<dbReference type="InterPro" id="IPR001254">
    <property type="entry name" value="Trypsin_dom"/>
</dbReference>
<accession>A0ABW6H1A5</accession>
<gene>
    <name evidence="3" type="ORF">ACFW88_07580</name>
</gene>
<organism evidence="3 4">
    <name type="scientific">Streptomyces anandii</name>
    <dbReference type="NCBI Taxonomy" id="285454"/>
    <lineage>
        <taxon>Bacteria</taxon>
        <taxon>Bacillati</taxon>
        <taxon>Actinomycetota</taxon>
        <taxon>Actinomycetes</taxon>
        <taxon>Kitasatosporales</taxon>
        <taxon>Streptomycetaceae</taxon>
        <taxon>Streptomyces</taxon>
    </lineage>
</organism>
<dbReference type="GO" id="GO:0016787">
    <property type="term" value="F:hydrolase activity"/>
    <property type="evidence" value="ECO:0007669"/>
    <property type="project" value="UniProtKB-KW"/>
</dbReference>
<dbReference type="EC" id="3.4.21.-" evidence="3"/>
<proteinExistence type="predicted"/>
<name>A0ABW6H1A5_9ACTN</name>
<feature type="chain" id="PRO_5045380323" evidence="1">
    <location>
        <begin position="33"/>
        <end position="532"/>
    </location>
</feature>
<comment type="caution">
    <text evidence="3">The sequence shown here is derived from an EMBL/GenBank/DDBJ whole genome shotgun (WGS) entry which is preliminary data.</text>
</comment>
<dbReference type="Pfam" id="PF00089">
    <property type="entry name" value="Trypsin"/>
    <property type="match status" value="1"/>
</dbReference>
<keyword evidence="1" id="KW-0732">Signal</keyword>
<dbReference type="PANTHER" id="PTHR24260:SF136">
    <property type="entry name" value="GH08193P-RELATED"/>
    <property type="match status" value="1"/>
</dbReference>
<dbReference type="PROSITE" id="PS50240">
    <property type="entry name" value="TRYPSIN_DOM"/>
    <property type="match status" value="1"/>
</dbReference>
<dbReference type="PANTHER" id="PTHR24260">
    <property type="match status" value="1"/>
</dbReference>
<evidence type="ECO:0000259" key="2">
    <source>
        <dbReference type="PROSITE" id="PS50240"/>
    </source>
</evidence>
<feature type="domain" description="Peptidase S1" evidence="2">
    <location>
        <begin position="32"/>
        <end position="253"/>
    </location>
</feature>
<evidence type="ECO:0000313" key="3">
    <source>
        <dbReference type="EMBL" id="MFE1750389.1"/>
    </source>
</evidence>
<dbReference type="SMART" id="SM00020">
    <property type="entry name" value="Tryp_SPc"/>
    <property type="match status" value="1"/>
</dbReference>
<dbReference type="InterPro" id="IPR001314">
    <property type="entry name" value="Peptidase_S1A"/>
</dbReference>
<dbReference type="RefSeq" id="WP_381840267.1">
    <property type="nucleotide sequence ID" value="NZ_JBHYTS010000008.1"/>
</dbReference>
<dbReference type="SUPFAM" id="SSF50494">
    <property type="entry name" value="Trypsin-like serine proteases"/>
    <property type="match status" value="1"/>
</dbReference>
<dbReference type="Proteomes" id="UP001599756">
    <property type="component" value="Unassembled WGS sequence"/>
</dbReference>
<evidence type="ECO:0000313" key="4">
    <source>
        <dbReference type="Proteomes" id="UP001599756"/>
    </source>
</evidence>
<keyword evidence="4" id="KW-1185">Reference proteome</keyword>
<protein>
    <submittedName>
        <fullName evidence="3">Trypsin-like serine protease</fullName>
        <ecNumber evidence="3">3.4.21.-</ecNumber>
    </submittedName>
</protein>
<reference evidence="3 4" key="1">
    <citation type="submission" date="2024-09" db="EMBL/GenBank/DDBJ databases">
        <title>The Natural Products Discovery Center: Release of the First 8490 Sequenced Strains for Exploring Actinobacteria Biosynthetic Diversity.</title>
        <authorList>
            <person name="Kalkreuter E."/>
            <person name="Kautsar S.A."/>
            <person name="Yang D."/>
            <person name="Bader C.D."/>
            <person name="Teijaro C.N."/>
            <person name="Fluegel L."/>
            <person name="Davis C.M."/>
            <person name="Simpson J.R."/>
            <person name="Lauterbach L."/>
            <person name="Steele A.D."/>
            <person name="Gui C."/>
            <person name="Meng S."/>
            <person name="Li G."/>
            <person name="Viehrig K."/>
            <person name="Ye F."/>
            <person name="Su P."/>
            <person name="Kiefer A.F."/>
            <person name="Nichols A."/>
            <person name="Cepeda A.J."/>
            <person name="Yan W."/>
            <person name="Fan B."/>
            <person name="Jiang Y."/>
            <person name="Adhikari A."/>
            <person name="Zheng C.-J."/>
            <person name="Schuster L."/>
            <person name="Cowan T.M."/>
            <person name="Smanski M.J."/>
            <person name="Chevrette M.G."/>
            <person name="De Carvalho L.P.S."/>
            <person name="Shen B."/>
        </authorList>
    </citation>
    <scope>NUCLEOTIDE SEQUENCE [LARGE SCALE GENOMIC DNA]</scope>
    <source>
        <strain evidence="3 4">NPDC059500</strain>
    </source>
</reference>
<feature type="signal peptide" evidence="1">
    <location>
        <begin position="1"/>
        <end position="32"/>
    </location>
</feature>
<evidence type="ECO:0000256" key="1">
    <source>
        <dbReference type="SAM" id="SignalP"/>
    </source>
</evidence>
<sequence length="532" mass="54953">MLSTRPRTARTGGLAAAVTLAALTLSAAPATAVSGPPASGTTAVASATARLVIGDTGDTGMGQRGCSAVLVAPQWLLTAASCFTDAPGQPLAPGAPKLKTTATLGGTTQQVTDLQPRTDRDVVMARLAKPVTGITPIPLAATAPATGDEVQAAGYGRTHDEWVPDQVHAATFTVQNTDATTVDLAAKSDGAAICKGDTGGPALATTGGHSTVIGINSLSWQGGCLGTDASETRTGAVAARADDLAAWVQQIAYGPVFASAPWKHAVHMTPGYYTGGSAGGTRHMDLIVVWDDGEVTLYQGGETDDPAHPFAAEHQLAPRKSIWAKAVDLSGINAGGGTDGLVVRWIDGEMTQYATVDAKGFHGEKQLAPAKSPAWRDDARLVAAGRYTSAGHRDDLLVVWKDGHVSLYTDLAANGLKKQTQLVIKNSTWPYADQLTTGSFTGKDTDDLLVRWRDGETTVYPGLTIGKSLPGEIKIRPAKSNWADATVVTAGAFTANAGTDDVLVRWADGHVSLFPAVDAKGLHAEVRLAPAS</sequence>
<dbReference type="InterPro" id="IPR043504">
    <property type="entry name" value="Peptidase_S1_PA_chymotrypsin"/>
</dbReference>
<dbReference type="InterPro" id="IPR009003">
    <property type="entry name" value="Peptidase_S1_PA"/>
</dbReference>
<dbReference type="EMBL" id="JBHYTS010000008">
    <property type="protein sequence ID" value="MFE1750389.1"/>
    <property type="molecule type" value="Genomic_DNA"/>
</dbReference>
<dbReference type="PRINTS" id="PR00722">
    <property type="entry name" value="CHYMOTRYPSIN"/>
</dbReference>